<dbReference type="EMBL" id="RYZR01000008">
    <property type="protein sequence ID" value="RUL61636.1"/>
    <property type="molecule type" value="Genomic_DNA"/>
</dbReference>
<reference evidence="3 4" key="1">
    <citation type="submission" date="2018-12" db="EMBL/GenBank/DDBJ databases">
        <title>Dyella dinghuensis sp. nov. DHOA06 and Dyella choica sp. nov. 4M-K27, isolated from forest soil.</title>
        <authorList>
            <person name="Qiu L.-H."/>
            <person name="Gao Z.-H."/>
        </authorList>
    </citation>
    <scope>NUCLEOTIDE SEQUENCE [LARGE SCALE GENOMIC DNA]</scope>
    <source>
        <strain evidence="3 4">DHOA06</strain>
    </source>
</reference>
<sequence>MRSVVWSLMTVAAVALAGCSNSSSPSSSAPASDGSTAAAPAGPATSVSGTVTLRGDIKPSPQDSLEIKLVDATAQGSAPLATKTISPATTFPQSFELNFNAADVAANDMYVVQATLTDGDRHYTMPLQAPVLTQGHATANIAIELAPEQTPGEKLLVQFQAVQKQIGGMKRSSGTQLEKDASRAWQVFRDGGQVKFIRELVDYGDKGFTSTDYAYKDGKPWVVQQQKKASQSASATSTDTAGWGDDGSLVLKTHQAGGNTQPLSDDDANNLQQQANTILKLATGGKGK</sequence>
<dbReference type="Pfam" id="PF07356">
    <property type="entry name" value="DUF1481"/>
    <property type="match status" value="1"/>
</dbReference>
<dbReference type="PROSITE" id="PS51257">
    <property type="entry name" value="PROKAR_LIPOPROTEIN"/>
    <property type="match status" value="1"/>
</dbReference>
<comment type="caution">
    <text evidence="3">The sequence shown here is derived from an EMBL/GenBank/DDBJ whole genome shotgun (WGS) entry which is preliminary data.</text>
</comment>
<dbReference type="RefSeq" id="WP_126675343.1">
    <property type="nucleotide sequence ID" value="NZ_RYZR01000008.1"/>
</dbReference>
<feature type="compositionally biased region" description="Low complexity" evidence="1">
    <location>
        <begin position="22"/>
        <end position="49"/>
    </location>
</feature>
<gene>
    <name evidence="3" type="ORF">EKH79_18620</name>
</gene>
<feature type="region of interest" description="Disordered" evidence="1">
    <location>
        <begin position="22"/>
        <end position="58"/>
    </location>
</feature>
<dbReference type="InterPro" id="IPR010858">
    <property type="entry name" value="DUF1481"/>
</dbReference>
<dbReference type="Pfam" id="PF09619">
    <property type="entry name" value="YscW"/>
    <property type="match status" value="1"/>
</dbReference>
<dbReference type="AlphaFoldDB" id="A0A3S0RCF3"/>
<feature type="compositionally biased region" description="Polar residues" evidence="1">
    <location>
        <begin position="256"/>
        <end position="268"/>
    </location>
</feature>
<keyword evidence="4" id="KW-1185">Reference proteome</keyword>
<feature type="signal peptide" evidence="2">
    <location>
        <begin position="1"/>
        <end position="17"/>
    </location>
</feature>
<feature type="chain" id="PRO_5018688348" evidence="2">
    <location>
        <begin position="18"/>
        <end position="288"/>
    </location>
</feature>
<keyword evidence="2" id="KW-0732">Signal</keyword>
<dbReference type="InterPro" id="IPR039366">
    <property type="entry name" value="Pilotin"/>
</dbReference>
<evidence type="ECO:0000313" key="3">
    <source>
        <dbReference type="EMBL" id="RUL61636.1"/>
    </source>
</evidence>
<organism evidence="3 4">
    <name type="scientific">Dyella dinghuensis</name>
    <dbReference type="NCBI Taxonomy" id="1920169"/>
    <lineage>
        <taxon>Bacteria</taxon>
        <taxon>Pseudomonadati</taxon>
        <taxon>Pseudomonadota</taxon>
        <taxon>Gammaproteobacteria</taxon>
        <taxon>Lysobacterales</taxon>
        <taxon>Rhodanobacteraceae</taxon>
        <taxon>Dyella</taxon>
    </lineage>
</organism>
<evidence type="ECO:0000256" key="1">
    <source>
        <dbReference type="SAM" id="MobiDB-lite"/>
    </source>
</evidence>
<name>A0A3S0RCF3_9GAMM</name>
<protein>
    <submittedName>
        <fullName evidence="3">DUF1481 domain-containing protein</fullName>
    </submittedName>
</protein>
<feature type="compositionally biased region" description="Low complexity" evidence="1">
    <location>
        <begin position="226"/>
        <end position="241"/>
    </location>
</feature>
<feature type="region of interest" description="Disordered" evidence="1">
    <location>
        <begin position="226"/>
        <end position="268"/>
    </location>
</feature>
<accession>A0A3S0RCF3</accession>
<evidence type="ECO:0000256" key="2">
    <source>
        <dbReference type="SAM" id="SignalP"/>
    </source>
</evidence>
<proteinExistence type="predicted"/>
<dbReference type="Proteomes" id="UP000267077">
    <property type="component" value="Unassembled WGS sequence"/>
</dbReference>
<dbReference type="OrthoDB" id="5959218at2"/>
<evidence type="ECO:0000313" key="4">
    <source>
        <dbReference type="Proteomes" id="UP000267077"/>
    </source>
</evidence>